<gene>
    <name evidence="2" type="ORF">HNQ40_002196</name>
</gene>
<dbReference type="AlphaFoldDB" id="A0A7X0H9P7"/>
<proteinExistence type="predicted"/>
<comment type="caution">
    <text evidence="2">The sequence shown here is derived from an EMBL/GenBank/DDBJ whole genome shotgun (WGS) entry which is preliminary data.</text>
</comment>
<name>A0A7X0H9P7_9BACT</name>
<protein>
    <submittedName>
        <fullName evidence="2">Uncharacterized protein</fullName>
    </submittedName>
</protein>
<organism evidence="2 3">
    <name type="scientific">Algisphaera agarilytica</name>
    <dbReference type="NCBI Taxonomy" id="1385975"/>
    <lineage>
        <taxon>Bacteria</taxon>
        <taxon>Pseudomonadati</taxon>
        <taxon>Planctomycetota</taxon>
        <taxon>Phycisphaerae</taxon>
        <taxon>Phycisphaerales</taxon>
        <taxon>Phycisphaeraceae</taxon>
        <taxon>Algisphaera</taxon>
    </lineage>
</organism>
<reference evidence="2 3" key="1">
    <citation type="submission" date="2020-08" db="EMBL/GenBank/DDBJ databases">
        <title>Genomic Encyclopedia of Type Strains, Phase IV (KMG-IV): sequencing the most valuable type-strain genomes for metagenomic binning, comparative biology and taxonomic classification.</title>
        <authorList>
            <person name="Goeker M."/>
        </authorList>
    </citation>
    <scope>NUCLEOTIDE SEQUENCE [LARGE SCALE GENOMIC DNA]</scope>
    <source>
        <strain evidence="2 3">DSM 103725</strain>
    </source>
</reference>
<dbReference type="Proteomes" id="UP000541810">
    <property type="component" value="Unassembled WGS sequence"/>
</dbReference>
<evidence type="ECO:0000313" key="3">
    <source>
        <dbReference type="Proteomes" id="UP000541810"/>
    </source>
</evidence>
<dbReference type="PROSITE" id="PS51257">
    <property type="entry name" value="PROKAR_LIPOPROTEIN"/>
    <property type="match status" value="1"/>
</dbReference>
<keyword evidence="3" id="KW-1185">Reference proteome</keyword>
<evidence type="ECO:0000256" key="1">
    <source>
        <dbReference type="SAM" id="SignalP"/>
    </source>
</evidence>
<evidence type="ECO:0000313" key="2">
    <source>
        <dbReference type="EMBL" id="MBB6430390.1"/>
    </source>
</evidence>
<dbReference type="RefSeq" id="WP_184677908.1">
    <property type="nucleotide sequence ID" value="NZ_JACHGY010000001.1"/>
</dbReference>
<sequence length="83" mass="9105">MIQAIQRTLAAVLLAGGLLLTGGCATNYSNDLTPELASYGKSEEQDANTYARVIDNNTRTIWDDFARIFFLDKNSRLNPAVVP</sequence>
<feature type="signal peptide" evidence="1">
    <location>
        <begin position="1"/>
        <end position="25"/>
    </location>
</feature>
<dbReference type="EMBL" id="JACHGY010000001">
    <property type="protein sequence ID" value="MBB6430390.1"/>
    <property type="molecule type" value="Genomic_DNA"/>
</dbReference>
<feature type="chain" id="PRO_5030793052" evidence="1">
    <location>
        <begin position="26"/>
        <end position="83"/>
    </location>
</feature>
<keyword evidence="1" id="KW-0732">Signal</keyword>
<accession>A0A7X0H9P7</accession>